<organism evidence="2 3">
    <name type="scientific">Canavalia gladiata</name>
    <name type="common">Sword bean</name>
    <name type="synonym">Dolichos gladiatus</name>
    <dbReference type="NCBI Taxonomy" id="3824"/>
    <lineage>
        <taxon>Eukaryota</taxon>
        <taxon>Viridiplantae</taxon>
        <taxon>Streptophyta</taxon>
        <taxon>Embryophyta</taxon>
        <taxon>Tracheophyta</taxon>
        <taxon>Spermatophyta</taxon>
        <taxon>Magnoliopsida</taxon>
        <taxon>eudicotyledons</taxon>
        <taxon>Gunneridae</taxon>
        <taxon>Pentapetalae</taxon>
        <taxon>rosids</taxon>
        <taxon>fabids</taxon>
        <taxon>Fabales</taxon>
        <taxon>Fabaceae</taxon>
        <taxon>Papilionoideae</taxon>
        <taxon>50 kb inversion clade</taxon>
        <taxon>NPAAA clade</taxon>
        <taxon>indigoferoid/millettioid clade</taxon>
        <taxon>Phaseoleae</taxon>
        <taxon>Canavalia</taxon>
    </lineage>
</organism>
<dbReference type="Proteomes" id="UP001367508">
    <property type="component" value="Unassembled WGS sequence"/>
</dbReference>
<comment type="caution">
    <text evidence="2">The sequence shown here is derived from an EMBL/GenBank/DDBJ whole genome shotgun (WGS) entry which is preliminary data.</text>
</comment>
<evidence type="ECO:0000313" key="3">
    <source>
        <dbReference type="Proteomes" id="UP001367508"/>
    </source>
</evidence>
<feature type="region of interest" description="Disordered" evidence="1">
    <location>
        <begin position="137"/>
        <end position="164"/>
    </location>
</feature>
<keyword evidence="3" id="KW-1185">Reference proteome</keyword>
<feature type="compositionally biased region" description="Basic and acidic residues" evidence="1">
    <location>
        <begin position="138"/>
        <end position="155"/>
    </location>
</feature>
<name>A0AAN9QBW7_CANGL</name>
<dbReference type="AlphaFoldDB" id="A0AAN9QBW7"/>
<evidence type="ECO:0000256" key="1">
    <source>
        <dbReference type="SAM" id="MobiDB-lite"/>
    </source>
</evidence>
<dbReference type="EMBL" id="JAYMYQ010000005">
    <property type="protein sequence ID" value="KAK7329329.1"/>
    <property type="molecule type" value="Genomic_DNA"/>
</dbReference>
<accession>A0AAN9QBW7</accession>
<evidence type="ECO:0000313" key="2">
    <source>
        <dbReference type="EMBL" id="KAK7329329.1"/>
    </source>
</evidence>
<reference evidence="2 3" key="1">
    <citation type="submission" date="2024-01" db="EMBL/GenBank/DDBJ databases">
        <title>The genomes of 5 underutilized Papilionoideae crops provide insights into root nodulation and disease resistanc.</title>
        <authorList>
            <person name="Jiang F."/>
        </authorList>
    </citation>
    <scope>NUCLEOTIDE SEQUENCE [LARGE SCALE GENOMIC DNA]</scope>
    <source>
        <strain evidence="2">LVBAO_FW01</strain>
        <tissue evidence="2">Leaves</tissue>
    </source>
</reference>
<proteinExistence type="predicted"/>
<gene>
    <name evidence="2" type="ORF">VNO77_23487</name>
</gene>
<sequence>MTLIFKEMTTITKENCNIDDVNARKLAGVVSDSLECTPGEGIKLKEKMGSILRLRNCSGCCSNPTSVCFLRGLSRPYQSVRELTYKRLCSIYLRSLFLILASLSEAHFNVCHFSPPKLKKKNLNDACNEEMSSRRKVREAFERQRRKMRESEKSPEAMVNTRGS</sequence>
<protein>
    <submittedName>
        <fullName evidence="2">Uncharacterized protein</fullName>
    </submittedName>
</protein>